<protein>
    <submittedName>
        <fullName evidence="1">Uncharacterized protein</fullName>
    </submittedName>
</protein>
<reference evidence="1" key="1">
    <citation type="submission" date="2024-10" db="EMBL/GenBank/DDBJ databases">
        <title>Strain of Rhizobium-related bacteria isolated fromm roots of Vavilovia formosa.</title>
        <authorList>
            <person name="Kimeklis A."/>
            <person name="Afonin A."/>
        </authorList>
    </citation>
    <scope>NUCLEOTIDE SEQUENCE</scope>
    <source>
        <strain evidence="1">Vaf-46</strain>
    </source>
</reference>
<evidence type="ECO:0000313" key="1">
    <source>
        <dbReference type="EMBL" id="XKM39561.1"/>
    </source>
</evidence>
<gene>
    <name evidence="1" type="ORF">A4U53_025730</name>
</gene>
<name>A0ACD5EKC7_9HYPH</name>
<accession>A0ACD5EKC7</accession>
<dbReference type="EMBL" id="CP171853">
    <property type="protein sequence ID" value="XKM39561.1"/>
    <property type="molecule type" value="Genomic_DNA"/>
</dbReference>
<sequence length="75" mass="8250">MRAHSNLRKTENTLKPRVGFEQGKNMNKNPALAGDPTPAPDEQDEADQPPSEAPEDPAEPFDDGTTWSDGSTWEQ</sequence>
<evidence type="ECO:0000313" key="2">
    <source>
        <dbReference type="Proteomes" id="UP000078465"/>
    </source>
</evidence>
<proteinExistence type="predicted"/>
<dbReference type="Proteomes" id="UP000078465">
    <property type="component" value="Chromosome"/>
</dbReference>
<organism evidence="1 2">
    <name type="scientific">Rhizobium ruizarguesonis</name>
    <dbReference type="NCBI Taxonomy" id="2081791"/>
    <lineage>
        <taxon>Bacteria</taxon>
        <taxon>Pseudomonadati</taxon>
        <taxon>Pseudomonadota</taxon>
        <taxon>Alphaproteobacteria</taxon>
        <taxon>Hyphomicrobiales</taxon>
        <taxon>Rhizobiaceae</taxon>
        <taxon>Rhizobium/Agrobacterium group</taxon>
        <taxon>Rhizobium</taxon>
    </lineage>
</organism>